<feature type="region of interest" description="Disordered" evidence="1">
    <location>
        <begin position="327"/>
        <end position="386"/>
    </location>
</feature>
<feature type="compositionally biased region" description="Basic residues" evidence="1">
    <location>
        <begin position="351"/>
        <end position="382"/>
    </location>
</feature>
<comment type="caution">
    <text evidence="2">The sequence shown here is derived from an EMBL/GenBank/DDBJ whole genome shotgun (WGS) entry which is preliminary data.</text>
</comment>
<reference evidence="2 3" key="1">
    <citation type="journal article" date="2015" name="Genome Biol. Evol.">
        <title>Comparative Genomics of a Bacterivorous Green Alga Reveals Evolutionary Causalities and Consequences of Phago-Mixotrophic Mode of Nutrition.</title>
        <authorList>
            <person name="Burns J.A."/>
            <person name="Paasch A."/>
            <person name="Narechania A."/>
            <person name="Kim E."/>
        </authorList>
    </citation>
    <scope>NUCLEOTIDE SEQUENCE [LARGE SCALE GENOMIC DNA]</scope>
    <source>
        <strain evidence="2 3">PLY_AMNH</strain>
    </source>
</reference>
<keyword evidence="3" id="KW-1185">Reference proteome</keyword>
<dbReference type="SUPFAM" id="SSF56672">
    <property type="entry name" value="DNA/RNA polymerases"/>
    <property type="match status" value="1"/>
</dbReference>
<accession>A0AAE0BID9</accession>
<feature type="compositionally biased region" description="Basic residues" evidence="1">
    <location>
        <begin position="330"/>
        <end position="340"/>
    </location>
</feature>
<dbReference type="Gene3D" id="3.10.10.10">
    <property type="entry name" value="HIV Type 1 Reverse Transcriptase, subunit A, domain 1"/>
    <property type="match status" value="1"/>
</dbReference>
<proteinExistence type="predicted"/>
<protein>
    <submittedName>
        <fullName evidence="2">Uncharacterized protein</fullName>
    </submittedName>
</protein>
<name>A0AAE0BID9_9CHLO</name>
<dbReference type="InterPro" id="IPR043502">
    <property type="entry name" value="DNA/RNA_pol_sf"/>
</dbReference>
<gene>
    <name evidence="2" type="ORF">CYMTET_52743</name>
</gene>
<organism evidence="2 3">
    <name type="scientific">Cymbomonas tetramitiformis</name>
    <dbReference type="NCBI Taxonomy" id="36881"/>
    <lineage>
        <taxon>Eukaryota</taxon>
        <taxon>Viridiplantae</taxon>
        <taxon>Chlorophyta</taxon>
        <taxon>Pyramimonadophyceae</taxon>
        <taxon>Pyramimonadales</taxon>
        <taxon>Pyramimonadaceae</taxon>
        <taxon>Cymbomonas</taxon>
    </lineage>
</organism>
<dbReference type="Proteomes" id="UP001190700">
    <property type="component" value="Unassembled WGS sequence"/>
</dbReference>
<dbReference type="EMBL" id="LGRX02034686">
    <property type="protein sequence ID" value="KAK3237163.1"/>
    <property type="molecule type" value="Genomic_DNA"/>
</dbReference>
<evidence type="ECO:0000313" key="3">
    <source>
        <dbReference type="Proteomes" id="UP001190700"/>
    </source>
</evidence>
<evidence type="ECO:0000256" key="1">
    <source>
        <dbReference type="SAM" id="MobiDB-lite"/>
    </source>
</evidence>
<dbReference type="AlphaFoldDB" id="A0AAE0BID9"/>
<sequence length="757" mass="84871">MFTPDDRSYQTAIKNESSLLRGIYKLVEDLPEFPGDHYTKGRAMDDLEEFSVAVNALLEHMTVIAALTTPSFRREAQGRNQLSVSTLLWMVKTAKLAKAQKLYVEEMAPGGSEGEAWKARGFSAESIVWASAYTLVSVTPCLWTPGSWYLERATAITIAATTGAAAMATHGVASWAIGVPAGDPVDRVGNGAPHGSRHLVPRGDMASSAEAWGPVPKSAGRRNRRAQQQAKAVLQLLARTWVQRVCVQLGCALAAWTILTTVQANSVGHLLVEVSRLVATEAWKSTPNWCAAAAATAGAVYSWTQFRLVNTNAIMRFIVLNPKCKDPPSRFKRTSKRNRQQGRGAPSSHDLRRRASLRRAKSRRHARRGRKRRRKPRQRHQARAFATQAGEVDSAVPLGREDDVEALHVRDEELDVIMGPQAGFNGEGAWTDEEWQDLRNLLLREKSFMATSATDLPGYTGEIGKFDIPFKDESASHYQKPRRFSPAERNLIDEHFNKLLADGIIEKAPKYCENTCNVVVAMKKALDGSWTDKRVALDLRGINELSLRDRTPPRLPEDLFHDISKSFPPSTTRAPRHRCPAYPRSQQPSHHATRHDTAQCIIATPSQLLRLLLMQPLTPSLGDKLLAPMLGGQPPRVLSMRNPYVHARMTPQQRTIRHLRPTRANAQRTLRHVMELKHGQQRRIEVVQPNTRTIVRQNSFQGAQVMRLQHTRLHRTLRVRAPIYVLSMGRQSTVDHAVQYMRPQSYNSTRILSHRGL</sequence>
<feature type="region of interest" description="Disordered" evidence="1">
    <location>
        <begin position="558"/>
        <end position="595"/>
    </location>
</feature>
<evidence type="ECO:0000313" key="2">
    <source>
        <dbReference type="EMBL" id="KAK3237163.1"/>
    </source>
</evidence>